<dbReference type="GO" id="GO:0051301">
    <property type="term" value="P:cell division"/>
    <property type="evidence" value="ECO:0007669"/>
    <property type="project" value="UniProtKB-KW"/>
</dbReference>
<keyword evidence="5" id="KW-0418">Kinase</keyword>
<dbReference type="OrthoDB" id="10020333at2759"/>
<dbReference type="PANTHER" id="PTHR44167">
    <property type="entry name" value="OVARIAN-SPECIFIC SERINE/THREONINE-PROTEIN KINASE LOK-RELATED"/>
    <property type="match status" value="1"/>
</dbReference>
<evidence type="ECO:0000313" key="9">
    <source>
        <dbReference type="EMBL" id="KAJ1923380.1"/>
    </source>
</evidence>
<proteinExistence type="predicted"/>
<evidence type="ECO:0000259" key="8">
    <source>
        <dbReference type="PROSITE" id="PS50011"/>
    </source>
</evidence>
<keyword evidence="3 9" id="KW-0808">Transferase</keyword>
<dbReference type="GO" id="GO:0044773">
    <property type="term" value="P:mitotic DNA damage checkpoint signaling"/>
    <property type="evidence" value="ECO:0007669"/>
    <property type="project" value="TreeGrafter"/>
</dbReference>
<feature type="compositionally biased region" description="Polar residues" evidence="7">
    <location>
        <begin position="56"/>
        <end position="66"/>
    </location>
</feature>
<evidence type="ECO:0000256" key="1">
    <source>
        <dbReference type="ARBA" id="ARBA00012513"/>
    </source>
</evidence>
<gene>
    <name evidence="9" type="primary">CDC7_2</name>
    <name evidence="9" type="ORF">IWQ60_005932</name>
</gene>
<feature type="region of interest" description="Disordered" evidence="7">
    <location>
        <begin position="143"/>
        <end position="170"/>
    </location>
</feature>
<name>A0A9W8DY22_9FUNG</name>
<dbReference type="InterPro" id="IPR011009">
    <property type="entry name" value="Kinase-like_dom_sf"/>
</dbReference>
<keyword evidence="9" id="KW-0131">Cell cycle</keyword>
<evidence type="ECO:0000256" key="4">
    <source>
        <dbReference type="ARBA" id="ARBA00022741"/>
    </source>
</evidence>
<feature type="region of interest" description="Disordered" evidence="7">
    <location>
        <begin position="1"/>
        <end position="85"/>
    </location>
</feature>
<dbReference type="CDD" id="cd14019">
    <property type="entry name" value="STKc_Cdc7"/>
    <property type="match status" value="1"/>
</dbReference>
<keyword evidence="4" id="KW-0547">Nucleotide-binding</keyword>
<dbReference type="SMART" id="SM00220">
    <property type="entry name" value="S_TKc"/>
    <property type="match status" value="1"/>
</dbReference>
<dbReference type="GO" id="GO:0005524">
    <property type="term" value="F:ATP binding"/>
    <property type="evidence" value="ECO:0007669"/>
    <property type="project" value="UniProtKB-KW"/>
</dbReference>
<keyword evidence="2" id="KW-0723">Serine/threonine-protein kinase</keyword>
<keyword evidence="9" id="KW-0132">Cell division</keyword>
<reference evidence="9" key="1">
    <citation type="submission" date="2022-07" db="EMBL/GenBank/DDBJ databases">
        <title>Phylogenomic reconstructions and comparative analyses of Kickxellomycotina fungi.</title>
        <authorList>
            <person name="Reynolds N.K."/>
            <person name="Stajich J.E."/>
            <person name="Barry K."/>
            <person name="Grigoriev I.V."/>
            <person name="Crous P."/>
            <person name="Smith M.E."/>
        </authorList>
    </citation>
    <scope>NUCLEOTIDE SEQUENCE</scope>
    <source>
        <strain evidence="9">RSA 861</strain>
    </source>
</reference>
<evidence type="ECO:0000256" key="5">
    <source>
        <dbReference type="ARBA" id="ARBA00022777"/>
    </source>
</evidence>
<evidence type="ECO:0000256" key="6">
    <source>
        <dbReference type="ARBA" id="ARBA00022840"/>
    </source>
</evidence>
<evidence type="ECO:0000313" key="10">
    <source>
        <dbReference type="Proteomes" id="UP001150569"/>
    </source>
</evidence>
<dbReference type="Pfam" id="PF00069">
    <property type="entry name" value="Pkinase"/>
    <property type="match status" value="2"/>
</dbReference>
<sequence>MNPLHADHPTAEPSPQCSEPVGGSRSGRYAYEGNAVGISHGHSRSAHLLPAKRSLPPSQSSPVGTQSEDSDDDGDNGTETEGTDVSAEVQQEMQELSAAFPDITQQYRLLSKIGEGTFSCVYKAVDLLYDQYDNSYWDMVPSDDESATDMRLRKRSRTSDDSQGTGRDACPTPKLVALKKIYVTSSPARIANEIRILKDLSGHPHIGPLVTALRHEDQVLVVLPYFKHHDFRDYYQKMNADLIRRYLGCLFSALEHTHRFGIIHRDVKPSNFLFNVHKRHGVLVDFGLAQYAEEEEGGHLATSTEPRTPQRNANSTAGNRPLVTPQPTRRTGSSATIAATPVKGADGTDTTEHYRQRLKESARKYYQPHKTPQSTTRDDPSVSAGYDVALLTTPLHQRSRAAAVVAATPTSAPAAAPVIVQTPTLVDYKNRPGVLRRDLRPSVKANRAGTRGFRAPEVLFKVPHQTSAIDIWSVGVILLSILTHRFPFFNSTDDQEALLEMGVLFGKNEICRVAALHDRSFFTNVPSVRENAVPFERVVKVYNPANAAHVPPELYDLLRRCFELDPNERITASEALQHPFLCP</sequence>
<keyword evidence="10" id="KW-1185">Reference proteome</keyword>
<accession>A0A9W8DY22</accession>
<dbReference type="Gene3D" id="3.30.200.20">
    <property type="entry name" value="Phosphorylase Kinase, domain 1"/>
    <property type="match status" value="1"/>
</dbReference>
<feature type="compositionally biased region" description="Polar residues" evidence="7">
    <location>
        <begin position="301"/>
        <end position="318"/>
    </location>
</feature>
<protein>
    <recommendedName>
        <fullName evidence="1">non-specific serine/threonine protein kinase</fullName>
        <ecNumber evidence="1">2.7.11.1</ecNumber>
    </recommendedName>
</protein>
<feature type="region of interest" description="Disordered" evidence="7">
    <location>
        <begin position="295"/>
        <end position="352"/>
    </location>
</feature>
<dbReference type="Proteomes" id="UP001150569">
    <property type="component" value="Unassembled WGS sequence"/>
</dbReference>
<dbReference type="EMBL" id="JANBPT010000338">
    <property type="protein sequence ID" value="KAJ1923380.1"/>
    <property type="molecule type" value="Genomic_DNA"/>
</dbReference>
<evidence type="ECO:0000256" key="7">
    <source>
        <dbReference type="SAM" id="MobiDB-lite"/>
    </source>
</evidence>
<dbReference type="PANTHER" id="PTHR44167:SF23">
    <property type="entry name" value="CDC7 KINASE, ISOFORM A-RELATED"/>
    <property type="match status" value="1"/>
</dbReference>
<dbReference type="PROSITE" id="PS00108">
    <property type="entry name" value="PROTEIN_KINASE_ST"/>
    <property type="match status" value="1"/>
</dbReference>
<dbReference type="Gene3D" id="1.10.510.10">
    <property type="entry name" value="Transferase(Phosphotransferase) domain 1"/>
    <property type="match status" value="2"/>
</dbReference>
<dbReference type="InterPro" id="IPR000719">
    <property type="entry name" value="Prot_kinase_dom"/>
</dbReference>
<dbReference type="SUPFAM" id="SSF56112">
    <property type="entry name" value="Protein kinase-like (PK-like)"/>
    <property type="match status" value="1"/>
</dbReference>
<dbReference type="GO" id="GO:0004674">
    <property type="term" value="F:protein serine/threonine kinase activity"/>
    <property type="evidence" value="ECO:0007669"/>
    <property type="project" value="UniProtKB-KW"/>
</dbReference>
<feature type="compositionally biased region" description="Polar residues" evidence="7">
    <location>
        <begin position="325"/>
        <end position="337"/>
    </location>
</feature>
<comment type="caution">
    <text evidence="9">The sequence shown here is derived from an EMBL/GenBank/DDBJ whole genome shotgun (WGS) entry which is preliminary data.</text>
</comment>
<evidence type="ECO:0000256" key="2">
    <source>
        <dbReference type="ARBA" id="ARBA00022527"/>
    </source>
</evidence>
<organism evidence="9 10">
    <name type="scientific">Tieghemiomyces parasiticus</name>
    <dbReference type="NCBI Taxonomy" id="78921"/>
    <lineage>
        <taxon>Eukaryota</taxon>
        <taxon>Fungi</taxon>
        <taxon>Fungi incertae sedis</taxon>
        <taxon>Zoopagomycota</taxon>
        <taxon>Kickxellomycotina</taxon>
        <taxon>Dimargaritomycetes</taxon>
        <taxon>Dimargaritales</taxon>
        <taxon>Dimargaritaceae</taxon>
        <taxon>Tieghemiomyces</taxon>
    </lineage>
</organism>
<feature type="domain" description="Protein kinase" evidence="8">
    <location>
        <begin position="107"/>
        <end position="581"/>
    </location>
</feature>
<keyword evidence="6" id="KW-0067">ATP-binding</keyword>
<dbReference type="PROSITE" id="PS50011">
    <property type="entry name" value="PROTEIN_KINASE_DOM"/>
    <property type="match status" value="1"/>
</dbReference>
<dbReference type="EC" id="2.7.11.1" evidence="1"/>
<feature type="compositionally biased region" description="Acidic residues" evidence="7">
    <location>
        <begin position="68"/>
        <end position="82"/>
    </location>
</feature>
<feature type="compositionally biased region" description="Basic and acidic residues" evidence="7">
    <location>
        <begin position="1"/>
        <end position="10"/>
    </location>
</feature>
<dbReference type="AlphaFoldDB" id="A0A9W8DY22"/>
<dbReference type="GO" id="GO:0005634">
    <property type="term" value="C:nucleus"/>
    <property type="evidence" value="ECO:0007669"/>
    <property type="project" value="TreeGrafter"/>
</dbReference>
<dbReference type="InterPro" id="IPR008271">
    <property type="entry name" value="Ser/Thr_kinase_AS"/>
</dbReference>
<evidence type="ECO:0000256" key="3">
    <source>
        <dbReference type="ARBA" id="ARBA00022679"/>
    </source>
</evidence>